<keyword evidence="2" id="KW-1185">Reference proteome</keyword>
<name>A0A0M2H2T9_MICTR</name>
<protein>
    <submittedName>
        <fullName evidence="1">Uncharacterized protein</fullName>
    </submittedName>
</protein>
<organism evidence="1 2">
    <name type="scientific">Microbacterium trichothecenolyticum</name>
    <name type="common">Aureobacterium trichothecenolyticum</name>
    <dbReference type="NCBI Taxonomy" id="69370"/>
    <lineage>
        <taxon>Bacteria</taxon>
        <taxon>Bacillati</taxon>
        <taxon>Actinomycetota</taxon>
        <taxon>Actinomycetes</taxon>
        <taxon>Micrococcales</taxon>
        <taxon>Microbacteriaceae</taxon>
        <taxon>Microbacterium</taxon>
    </lineage>
</organism>
<evidence type="ECO:0000313" key="1">
    <source>
        <dbReference type="EMBL" id="KJL40588.1"/>
    </source>
</evidence>
<gene>
    <name evidence="1" type="ORF">RS82_03204</name>
</gene>
<reference evidence="1 2" key="1">
    <citation type="submission" date="2015-02" db="EMBL/GenBank/DDBJ databases">
        <title>Draft genome sequences of ten Microbacterium spp. with emphasis on heavy metal contaminated environments.</title>
        <authorList>
            <person name="Corretto E."/>
        </authorList>
    </citation>
    <scope>NUCLEOTIDE SEQUENCE [LARGE SCALE GENOMIC DNA]</scope>
    <source>
        <strain evidence="1 2">DSM 8608</strain>
    </source>
</reference>
<comment type="caution">
    <text evidence="1">The sequence shown here is derived from an EMBL/GenBank/DDBJ whole genome shotgun (WGS) entry which is preliminary data.</text>
</comment>
<dbReference type="RefSeq" id="WP_157005639.1">
    <property type="nucleotide sequence ID" value="NZ_JYJA01000039.1"/>
</dbReference>
<dbReference type="EMBL" id="JYJA01000039">
    <property type="protein sequence ID" value="KJL40588.1"/>
    <property type="molecule type" value="Genomic_DNA"/>
</dbReference>
<dbReference type="AlphaFoldDB" id="A0A0M2H2T9"/>
<sequence length="56" mass="6252">MSWTHSFSIASLDDGVPVRLIEARDAFIDAQRALEAARDDLLEAHAQTNRLWGTGR</sequence>
<dbReference type="PATRIC" id="fig|69370.6.peg.3264"/>
<proteinExistence type="predicted"/>
<accession>A0A0M2H2T9</accession>
<dbReference type="Proteomes" id="UP000034098">
    <property type="component" value="Unassembled WGS sequence"/>
</dbReference>
<evidence type="ECO:0000313" key="2">
    <source>
        <dbReference type="Proteomes" id="UP000034098"/>
    </source>
</evidence>